<dbReference type="PANTHER" id="PTHR45947:SF3">
    <property type="entry name" value="SULFOQUINOVOSYL TRANSFERASE SQD2"/>
    <property type="match status" value="1"/>
</dbReference>
<dbReference type="KEGG" id="tbd:Tbd_0740"/>
<dbReference type="PANTHER" id="PTHR45947">
    <property type="entry name" value="SULFOQUINOVOSYL TRANSFERASE SQD2"/>
    <property type="match status" value="1"/>
</dbReference>
<dbReference type="InterPro" id="IPR001296">
    <property type="entry name" value="Glyco_trans_1"/>
</dbReference>
<evidence type="ECO:0000313" key="3">
    <source>
        <dbReference type="EMBL" id="AAZ96693.1"/>
    </source>
</evidence>
<accession>Q3SKT2</accession>
<evidence type="ECO:0000313" key="4">
    <source>
        <dbReference type="Proteomes" id="UP000008291"/>
    </source>
</evidence>
<dbReference type="RefSeq" id="WP_011311252.1">
    <property type="nucleotide sequence ID" value="NC_007404.1"/>
</dbReference>
<dbReference type="InterPro" id="IPR028098">
    <property type="entry name" value="Glyco_trans_4-like_N"/>
</dbReference>
<dbReference type="SUPFAM" id="SSF53756">
    <property type="entry name" value="UDP-Glycosyltransferase/glycogen phosphorylase"/>
    <property type="match status" value="1"/>
</dbReference>
<dbReference type="Pfam" id="PF00534">
    <property type="entry name" value="Glycos_transf_1"/>
    <property type="match status" value="1"/>
</dbReference>
<sequence length="442" mass="48856">MSRRIALISDHASPLAVLGGVDSGGQNVYVAQVARELAARGHEVDVFTRRYRSGQPRIVEWCRNVRVIHVPAGPATDVRKEDLLPYMADFARWMIGFCRMRGGYDLLHANFFMSGVVARQVRRALGTPFVITFHALGRVRRKYQREADEFPDERAEIEEQLVAEADAVIAECPQDKSDLETLYGADPARLHVVPCGFEKDAFLPLPRHFARQVLGIAPEERLLVNVGRLVPRKGIDNAIRGLGCLRRVYGIDATLLVVGGNSDVPDPHETPEIGRLAEVAAHDAAGQRVIFTGRRSRELLKLYYAAADALVTTPWYEPFGITPLEAMACGTPVIGSDVGGLKYTIQDGETGFLVPPDDPEALGERFARFYGSPRLMRRMSRSALRRANSLFTWDRVVARLDRVYARAARWDAPAAIVTPLRPPRALPPEAELPGVLGGALLP</sequence>
<feature type="domain" description="Glycosyltransferase subfamily 4-like N-terminal" evidence="2">
    <location>
        <begin position="24"/>
        <end position="196"/>
    </location>
</feature>
<dbReference type="HOGENOM" id="CLU_009583_2_3_4"/>
<dbReference type="Proteomes" id="UP000008291">
    <property type="component" value="Chromosome"/>
</dbReference>
<dbReference type="GO" id="GO:0016757">
    <property type="term" value="F:glycosyltransferase activity"/>
    <property type="evidence" value="ECO:0007669"/>
    <property type="project" value="InterPro"/>
</dbReference>
<dbReference type="OrthoDB" id="9810929at2"/>
<dbReference type="Pfam" id="PF13579">
    <property type="entry name" value="Glyco_trans_4_4"/>
    <property type="match status" value="1"/>
</dbReference>
<dbReference type="AlphaFoldDB" id="Q3SKT2"/>
<protein>
    <submittedName>
        <fullName evidence="3">Putative glycosyl transferase</fullName>
    </submittedName>
</protein>
<dbReference type="Gene3D" id="3.40.50.2000">
    <property type="entry name" value="Glycogen Phosphorylase B"/>
    <property type="match status" value="2"/>
</dbReference>
<dbReference type="CAZy" id="GT4">
    <property type="family name" value="Glycosyltransferase Family 4"/>
</dbReference>
<name>Q3SKT2_THIDA</name>
<dbReference type="InterPro" id="IPR050194">
    <property type="entry name" value="Glycosyltransferase_grp1"/>
</dbReference>
<reference evidence="3 4" key="1">
    <citation type="journal article" date="2006" name="J. Bacteriol.">
        <title>The genome sequence of the obligately chemolithoautotrophic, facultatively anaerobic bacterium Thiobacillus denitrificans.</title>
        <authorList>
            <person name="Beller H.R."/>
            <person name="Chain P.S."/>
            <person name="Letain T.E."/>
            <person name="Chakicherla A."/>
            <person name="Larimer F.W."/>
            <person name="Richardson P.M."/>
            <person name="Coleman M.A."/>
            <person name="Wood A.P."/>
            <person name="Kelly D.P."/>
        </authorList>
    </citation>
    <scope>NUCLEOTIDE SEQUENCE [LARGE SCALE GENOMIC DNA]</scope>
    <source>
        <strain evidence="3 4">ATCC 25259</strain>
    </source>
</reference>
<dbReference type="EMBL" id="CP000116">
    <property type="protein sequence ID" value="AAZ96693.1"/>
    <property type="molecule type" value="Genomic_DNA"/>
</dbReference>
<keyword evidence="4" id="KW-1185">Reference proteome</keyword>
<dbReference type="STRING" id="292415.Tbd_0740"/>
<evidence type="ECO:0000259" key="2">
    <source>
        <dbReference type="Pfam" id="PF13579"/>
    </source>
</evidence>
<evidence type="ECO:0000259" key="1">
    <source>
        <dbReference type="Pfam" id="PF00534"/>
    </source>
</evidence>
<keyword evidence="3" id="KW-0808">Transferase</keyword>
<organism evidence="3 4">
    <name type="scientific">Thiobacillus denitrificans (strain ATCC 25259 / T1)</name>
    <dbReference type="NCBI Taxonomy" id="292415"/>
    <lineage>
        <taxon>Bacteria</taxon>
        <taxon>Pseudomonadati</taxon>
        <taxon>Pseudomonadota</taxon>
        <taxon>Betaproteobacteria</taxon>
        <taxon>Nitrosomonadales</taxon>
        <taxon>Thiobacillaceae</taxon>
        <taxon>Thiobacillus</taxon>
    </lineage>
</organism>
<feature type="domain" description="Glycosyl transferase family 1" evidence="1">
    <location>
        <begin position="209"/>
        <end position="383"/>
    </location>
</feature>
<gene>
    <name evidence="3" type="ordered locus">Tbd_0740</name>
</gene>
<proteinExistence type="predicted"/>
<dbReference type="eggNOG" id="COG0297">
    <property type="taxonomic scope" value="Bacteria"/>
</dbReference>